<keyword evidence="2" id="KW-1185">Reference proteome</keyword>
<dbReference type="STRING" id="1503961.SAMN05421736_1011010"/>
<dbReference type="AlphaFoldDB" id="A0A1H3J3K9"/>
<evidence type="ECO:0008006" key="3">
    <source>
        <dbReference type="Google" id="ProtNLM"/>
    </source>
</evidence>
<organism evidence="1 2">
    <name type="scientific">Evansella caseinilytica</name>
    <dbReference type="NCBI Taxonomy" id="1503961"/>
    <lineage>
        <taxon>Bacteria</taxon>
        <taxon>Bacillati</taxon>
        <taxon>Bacillota</taxon>
        <taxon>Bacilli</taxon>
        <taxon>Bacillales</taxon>
        <taxon>Bacillaceae</taxon>
        <taxon>Evansella</taxon>
    </lineage>
</organism>
<sequence length="156" mass="18298">MFFFKGARKKKRKELPEQKLPEILSLTMEDVRQAVNEYASNLPKGISLRSIIQDDHQIDFKQLQSQIGGIPDKRFYMSKETFEIFEDPAYPKYIDLCQIACDQYLAETGEEPIAPGDPYRKISFAKLQHYLTEKPPFDLYLHPDDRMVTHRNPKDN</sequence>
<gene>
    <name evidence="1" type="ORF">SAMN05421736_1011010</name>
</gene>
<dbReference type="OrthoDB" id="2352834at2"/>
<dbReference type="Pfam" id="PF13075">
    <property type="entry name" value="DUF3939"/>
    <property type="match status" value="1"/>
</dbReference>
<dbReference type="InterPro" id="IPR025071">
    <property type="entry name" value="DUF3939"/>
</dbReference>
<evidence type="ECO:0000313" key="2">
    <source>
        <dbReference type="Proteomes" id="UP000198935"/>
    </source>
</evidence>
<protein>
    <recommendedName>
        <fullName evidence="3">DUF3939 domain-containing protein</fullName>
    </recommendedName>
</protein>
<evidence type="ECO:0000313" key="1">
    <source>
        <dbReference type="EMBL" id="SDY34387.1"/>
    </source>
</evidence>
<reference evidence="2" key="1">
    <citation type="submission" date="2016-10" db="EMBL/GenBank/DDBJ databases">
        <authorList>
            <person name="Varghese N."/>
            <person name="Submissions S."/>
        </authorList>
    </citation>
    <scope>NUCLEOTIDE SEQUENCE [LARGE SCALE GENOMIC DNA]</scope>
    <source>
        <strain evidence="2">SP</strain>
    </source>
</reference>
<accession>A0A1H3J3K9</accession>
<dbReference type="EMBL" id="FNPI01000001">
    <property type="protein sequence ID" value="SDY34387.1"/>
    <property type="molecule type" value="Genomic_DNA"/>
</dbReference>
<dbReference type="Proteomes" id="UP000198935">
    <property type="component" value="Unassembled WGS sequence"/>
</dbReference>
<proteinExistence type="predicted"/>
<name>A0A1H3J3K9_9BACI</name>